<feature type="compositionally biased region" description="Low complexity" evidence="1">
    <location>
        <begin position="116"/>
        <end position="125"/>
    </location>
</feature>
<name>A0A250XFH3_9CHLO</name>
<organism evidence="3 4">
    <name type="scientific">Chlamydomonas eustigma</name>
    <dbReference type="NCBI Taxonomy" id="1157962"/>
    <lineage>
        <taxon>Eukaryota</taxon>
        <taxon>Viridiplantae</taxon>
        <taxon>Chlorophyta</taxon>
        <taxon>core chlorophytes</taxon>
        <taxon>Chlorophyceae</taxon>
        <taxon>CS clade</taxon>
        <taxon>Chlamydomonadales</taxon>
        <taxon>Chlamydomonadaceae</taxon>
        <taxon>Chlamydomonas</taxon>
    </lineage>
</organism>
<protein>
    <recommendedName>
        <fullName evidence="5">Polycystin cation channel PKD1/PKD2 domain-containing protein</fullName>
    </recommendedName>
</protein>
<proteinExistence type="predicted"/>
<evidence type="ECO:0000313" key="4">
    <source>
        <dbReference type="Proteomes" id="UP000232323"/>
    </source>
</evidence>
<accession>A0A250XFH3</accession>
<evidence type="ECO:0000256" key="2">
    <source>
        <dbReference type="SAM" id="Phobius"/>
    </source>
</evidence>
<evidence type="ECO:0000256" key="1">
    <source>
        <dbReference type="SAM" id="MobiDB-lite"/>
    </source>
</evidence>
<dbReference type="EMBL" id="BEGY01000070">
    <property type="protein sequence ID" value="GAX81803.1"/>
    <property type="molecule type" value="Genomic_DNA"/>
</dbReference>
<gene>
    <name evidence="3" type="ORF">CEUSTIGMA_g9231.t1</name>
</gene>
<feature type="region of interest" description="Disordered" evidence="1">
    <location>
        <begin position="1771"/>
        <end position="1790"/>
    </location>
</feature>
<keyword evidence="2" id="KW-1133">Transmembrane helix</keyword>
<feature type="transmembrane region" description="Helical" evidence="2">
    <location>
        <begin position="2071"/>
        <end position="2092"/>
    </location>
</feature>
<keyword evidence="2" id="KW-0812">Transmembrane</keyword>
<feature type="transmembrane region" description="Helical" evidence="2">
    <location>
        <begin position="1951"/>
        <end position="1972"/>
    </location>
</feature>
<evidence type="ECO:0000313" key="3">
    <source>
        <dbReference type="EMBL" id="GAX81803.1"/>
    </source>
</evidence>
<dbReference type="OrthoDB" id="536369at2759"/>
<sequence length="2783" mass="296071">MDQIQDDLCGALVLSTNASICLPLGVTDAPPSSTNSTSSVTFSASLVASSSSTLPMLISQAQTLTINVSSSLLTVAHSYGGSSVTLQVILHPPPPPPSPPSPPSPSPPIPPPPDTGASALKSLLGAPPPPPAPPPALKVQTLEYEYGFGSQSKSTNTSAGLANARLYQLAVAITAPPVITLIGNASVVLNVYSSYTDSGAYAVDPTGSVPVKLVTPIPTNLTNATTATPFILLYVSTSSVGNFSANATRSISVIDPCNTSLTPGQFTCKDTMQCSVNGMCSATTAALSSITAPTTSKSSRATGSSQVAALLLPDTTPPTITILLGSYPSQIFVNSDGQTGIITNVTIGATWVDPGATASKVPVNNPTTVLDLTPYVVATTPTPITTTNPTPPNMPFVITYNAHDLSVPPNEAVPVRRRVQVVCPASEFICPKNDDGTYSCSQLGGSCAFAGTTASSASTSAPTVPSPSAAVQTAPPAQPTITLVGSSQVQVPQGGKYTACLPHTFSNCDQGATAALPGVSNSSSALQVYACASQSGLANPSPYSSVGILFCGINTAVPGTYQIVYTVTYMGSTASVARTVVVTPACPSGSQVCPDNSCSDGPCGSISNTSSTTSPSRQPPSLTLITTSSFGTSVSVPQGTPYEMCEAGVVPTAEVPCELGVIAMDAVDGNISTHNILLCPPANCISSGCSGNYIGEKPVSACGVDTSNATAVGSTFLLTYLVYNSAGLNATVSRTVVVASPCPADKPNLCSGQCTALSCSSHNAVNSIPGVGSPSSSTVLTLLPTSQVNYTSLNITSPSPINQTVFMTYGKPSPFSLLPCNSSFTLHTSVSCAAAAVQLLSNGTEMDVSASITVGSTVVENSTIANCSAASMTAGTCLPGQYLLTYTLPSSGQLGFINVYVERITVTFFNYTFIYNASNGTMALQFVNSLRNNNTQLLQLALEQLPIFGVDISTLRSTSLNATSLLNSDVAYLSNSTNSTAGNSSKQNGTLEYLINVQYMVTLGDSTNSSKGSGVAGRRRGLVDPGSSEDTNATTEYHGNLLEVLHQTWNMLSPALQSSAGYGGGGQERLHHVVGGSSPRLLISSSDTDSDPTSKTISYIEAQRVIGRHSKEHAMALQAFETFSSRLLSLLAYPYHTFLTAVVRLVEDGKFGLDNIHAPADSSEVNSIDPLLDVERTLTGHSQWPVELSSLRSLLSSSVVSSTTPVTTYSTTGPSSDQQYLAAILGAITDASTAATTIQSSETEMTNVMSTLVNTFDVYDTRAKAAFESMVSAATLSASNITGQITVLNQLLTATLNQTAAVNSALAAATSILAAGLTTLQATVQNITTNTEAVLSGLGIQLTDNAITYQECLATHSNNPQFVFIINNYGQDAALNAINASINASSVIGGTALRKLQAAIQSGNGPVSSASHNYHALGGYTVLPVATTPNYDLYDTWDSDLKRCVGNGCQNRILGGLFMQAVWHNPQEVLNAKEGRHLCGSTAYPNLIPACMNEPGSVIDYKFLEGVGTDPVFMSQSSLYDAKLLISDYYNTSAHSTEVNNSTGAPFGFFHYPLRNYEDGYPVLFDTHLSQQRVQQMLTYVQDGALLNANLMKTMTVEIVSYNPEAVVFGFYKATLEWLAGGSISMFVDVEALPAVEYGSNASKWHLRQMIPDMMLIMLVGLYMAFAFYDISWSLEMQHKLSQRLKAATIKLSVEARNRPSHAASTKTFLGKSMSFMRRSVTFRVAPSSRQLPTGSDLPNHPMDQASYPTYSSAYSTPTWTIAPIMDHSRPGPVAERREELDEEDEVNNKHREAQELALEVKQELERRYLEAKIAGAADENAKRDMMHVEAEKKAKRPVRRAKFEVKMSPFWVVYELAIGAIMLACVSLWFIYAMQLVQEDIFHTRFPVYDADAFALARYLLPQRVGKVATGTAFTAATSASRWKLPANMSGLDNMAAMTYQVQQMSDTYVLYYLLQGLVLIGLMIRFIMYVTFQKRLSIFGGILAHVLPEICHFVVVLGAIVFPLAVQLQVIIGYRITEVCSFDQAVFTLIKYFVTGDDSKLYTNSVRSGLMVRETELIILNLFHSVDTLMIFFVLRLFFLVYILSAYTSLRAYAKFMPSVPEELAQIAKVQYQKWFQGAPPNTRIEATVDKVLRSVEDETLAIMLRRVATKAAMTAVVKVSETLGDEGAPKGFTPHLQRGTSGMTLLRSRSLARADKKAWSSAAERAVAVVDGEKPGDGSPDPMSVQRRKLMKGTMLKASSPLGKNSRSMDQSRSLPGGLLGALDNYTPVTLPQSGSSTKSPTFWRRMMGSETGTHADPPSAAARVSMMPGQDLNSVFRLRGGTQIAKDALRSLEKQLASRGVQDEASETAKELVLAHNNLKLRLGSVSAKKAAAASIRRGVQAEQGRWTVQRTITEVGVKAPHGAADLRKFPQSSVPLRSTVSWGGLGGSPQNTIGSSASSYAKEHLFQSVFQHLWTSKVAGHFTQQGEKTAVTALPSRIGMKSSQEVNRLSLDVQSSGESMRVVSVRTSMHNEEIEAQHELASPRHISSSSKPPTSSWGSSPPPSAVTLSVDEVSPRGEAVILPNSGPVGESAEELLWETNSSKTSSTSNARVGKSASSKSGNAARYILAESATRREMYRFVLQVVMQEISRLEGMVRETYAANDQLYLMSSMCYDYINLKSTQQQYIQHWQDESNPHGPLYALLAARNIVAIQKNASQFTRYMVSGASSPLAAVAADTKAGSSSSRSPSSIMSITGNISRPALHISVANQDTAGWDIGHSPLACSSPRAPSSLALEEK</sequence>
<feature type="compositionally biased region" description="Pro residues" evidence="1">
    <location>
        <begin position="126"/>
        <end position="136"/>
    </location>
</feature>
<feature type="region of interest" description="Disordered" evidence="1">
    <location>
        <begin position="2520"/>
        <end position="2554"/>
    </location>
</feature>
<keyword evidence="2" id="KW-0472">Membrane</keyword>
<keyword evidence="4" id="KW-1185">Reference proteome</keyword>
<dbReference type="STRING" id="1157962.A0A250XFH3"/>
<feature type="transmembrane region" description="Helical" evidence="2">
    <location>
        <begin position="1850"/>
        <end position="1873"/>
    </location>
</feature>
<feature type="compositionally biased region" description="Basic and acidic residues" evidence="1">
    <location>
        <begin position="1771"/>
        <end position="1780"/>
    </location>
</feature>
<feature type="region of interest" description="Disordered" evidence="1">
    <location>
        <begin position="86"/>
        <end position="137"/>
    </location>
</feature>
<reference evidence="3 4" key="1">
    <citation type="submission" date="2017-08" db="EMBL/GenBank/DDBJ databases">
        <title>Acidophilic green algal genome provides insights into adaptation to an acidic environment.</title>
        <authorList>
            <person name="Hirooka S."/>
            <person name="Hirose Y."/>
            <person name="Kanesaki Y."/>
            <person name="Higuchi S."/>
            <person name="Fujiwara T."/>
            <person name="Onuma R."/>
            <person name="Era A."/>
            <person name="Ohbayashi R."/>
            <person name="Uzuka A."/>
            <person name="Nozaki H."/>
            <person name="Yoshikawa H."/>
            <person name="Miyagishima S.Y."/>
        </authorList>
    </citation>
    <scope>NUCLEOTIDE SEQUENCE [LARGE SCALE GENOMIC DNA]</scope>
    <source>
        <strain evidence="3 4">NIES-2499</strain>
    </source>
</reference>
<evidence type="ECO:0008006" key="5">
    <source>
        <dbReference type="Google" id="ProtNLM"/>
    </source>
</evidence>
<feature type="compositionally biased region" description="Pro residues" evidence="1">
    <location>
        <begin position="91"/>
        <end position="114"/>
    </location>
</feature>
<feature type="region of interest" description="Disordered" evidence="1">
    <location>
        <begin position="1007"/>
        <end position="1033"/>
    </location>
</feature>
<dbReference type="Proteomes" id="UP000232323">
    <property type="component" value="Unassembled WGS sequence"/>
</dbReference>
<feature type="compositionally biased region" description="Low complexity" evidence="1">
    <location>
        <begin position="2532"/>
        <end position="2544"/>
    </location>
</feature>
<comment type="caution">
    <text evidence="3">The sequence shown here is derived from an EMBL/GenBank/DDBJ whole genome shotgun (WGS) entry which is preliminary data.</text>
</comment>
<feature type="transmembrane region" description="Helical" evidence="2">
    <location>
        <begin position="1984"/>
        <end position="2007"/>
    </location>
</feature>